<proteinExistence type="predicted"/>
<organism evidence="1 2">
    <name type="scientific">Paenibacillus herberti</name>
    <dbReference type="NCBI Taxonomy" id="1619309"/>
    <lineage>
        <taxon>Bacteria</taxon>
        <taxon>Bacillati</taxon>
        <taxon>Bacillota</taxon>
        <taxon>Bacilli</taxon>
        <taxon>Bacillales</taxon>
        <taxon>Paenibacillaceae</taxon>
        <taxon>Paenibacillus</taxon>
    </lineage>
</organism>
<comment type="caution">
    <text evidence="1">The sequence shown here is derived from an EMBL/GenBank/DDBJ whole genome shotgun (WGS) entry which is preliminary data.</text>
</comment>
<keyword evidence="2" id="KW-1185">Reference proteome</keyword>
<feature type="non-terminal residue" evidence="1">
    <location>
        <position position="93"/>
    </location>
</feature>
<dbReference type="Proteomes" id="UP000215145">
    <property type="component" value="Unassembled WGS sequence"/>
</dbReference>
<reference evidence="1 2" key="1">
    <citation type="submission" date="2017-07" db="EMBL/GenBank/DDBJ databases">
        <title>Paenibacillus herberti R33 genome sequencing and assembly.</title>
        <authorList>
            <person name="Su W."/>
        </authorList>
    </citation>
    <scope>NUCLEOTIDE SEQUENCE [LARGE SCALE GENOMIC DNA]</scope>
    <source>
        <strain evidence="1 2">R33</strain>
    </source>
</reference>
<protein>
    <submittedName>
        <fullName evidence="1">Uncharacterized protein</fullName>
    </submittedName>
</protein>
<name>A0A229NUJ9_9BACL</name>
<dbReference type="AlphaFoldDB" id="A0A229NUJ9"/>
<evidence type="ECO:0000313" key="2">
    <source>
        <dbReference type="Proteomes" id="UP000215145"/>
    </source>
</evidence>
<gene>
    <name evidence="1" type="ORF">CGZ75_21110</name>
</gene>
<accession>A0A229NUJ9</accession>
<evidence type="ECO:0000313" key="1">
    <source>
        <dbReference type="EMBL" id="OXM13538.1"/>
    </source>
</evidence>
<dbReference type="EMBL" id="NMUQ01000003">
    <property type="protein sequence ID" value="OXM13538.1"/>
    <property type="molecule type" value="Genomic_DNA"/>
</dbReference>
<sequence length="93" mass="9782">MNGSVKVNKLFIVLFLILAMVVSLFSPIGALYKAEAAAITVDGKAADWSGVNSLSTNTGTAKSLKVTNDGTNLYLLVEGTGLSTTTSHFWLDT</sequence>